<evidence type="ECO:0000256" key="1">
    <source>
        <dbReference type="ARBA" id="ARBA00004514"/>
    </source>
</evidence>
<evidence type="ECO:0000313" key="11">
    <source>
        <dbReference type="Proteomes" id="UP000308768"/>
    </source>
</evidence>
<dbReference type="InterPro" id="IPR051960">
    <property type="entry name" value="eIF2B_gamma"/>
</dbReference>
<dbReference type="GO" id="GO:0003743">
    <property type="term" value="F:translation initiation factor activity"/>
    <property type="evidence" value="ECO:0007669"/>
    <property type="project" value="UniProtKB-KW"/>
</dbReference>
<dbReference type="GO" id="GO:0005829">
    <property type="term" value="C:cytosol"/>
    <property type="evidence" value="ECO:0007669"/>
    <property type="project" value="UniProtKB-SubCell"/>
</dbReference>
<dbReference type="GO" id="GO:0005085">
    <property type="term" value="F:guanyl-nucleotide exchange factor activity"/>
    <property type="evidence" value="ECO:0007669"/>
    <property type="project" value="TreeGrafter"/>
</dbReference>
<evidence type="ECO:0000313" key="10">
    <source>
        <dbReference type="EMBL" id="TKA78148.1"/>
    </source>
</evidence>
<name>A0A4U0XRB5_9PEZI</name>
<dbReference type="Proteomes" id="UP000308768">
    <property type="component" value="Unassembled WGS sequence"/>
</dbReference>
<evidence type="ECO:0000256" key="2">
    <source>
        <dbReference type="ARBA" id="ARBA00007878"/>
    </source>
</evidence>
<gene>
    <name evidence="10" type="ORF">B0A49_01712</name>
</gene>
<comment type="similarity">
    <text evidence="2">Belongs to the eIF-2B gamma/epsilon subunits family.</text>
</comment>
<organism evidence="10 11">
    <name type="scientific">Cryomyces minteri</name>
    <dbReference type="NCBI Taxonomy" id="331657"/>
    <lineage>
        <taxon>Eukaryota</taxon>
        <taxon>Fungi</taxon>
        <taxon>Dikarya</taxon>
        <taxon>Ascomycota</taxon>
        <taxon>Pezizomycotina</taxon>
        <taxon>Dothideomycetes</taxon>
        <taxon>Dothideomycetes incertae sedis</taxon>
        <taxon>Cryomyces</taxon>
    </lineage>
</organism>
<dbReference type="PANTHER" id="PTHR45989">
    <property type="entry name" value="TRANSLATION INITIATION FACTOR EIF-2B SUBUNIT GAMMA"/>
    <property type="match status" value="1"/>
</dbReference>
<evidence type="ECO:0000256" key="4">
    <source>
        <dbReference type="ARBA" id="ARBA00022540"/>
    </source>
</evidence>
<dbReference type="Pfam" id="PF25087">
    <property type="entry name" value="GMPPB_C"/>
    <property type="match status" value="1"/>
</dbReference>
<dbReference type="CDD" id="cd04652">
    <property type="entry name" value="LbH_eIF2B_gamma_C"/>
    <property type="match status" value="1"/>
</dbReference>
<dbReference type="AlphaFoldDB" id="A0A4U0XRB5"/>
<dbReference type="InterPro" id="IPR056729">
    <property type="entry name" value="GMPPB_C"/>
</dbReference>
<proteinExistence type="inferred from homology"/>
<evidence type="ECO:0000256" key="3">
    <source>
        <dbReference type="ARBA" id="ARBA00022490"/>
    </source>
</evidence>
<dbReference type="Gene3D" id="3.90.550.10">
    <property type="entry name" value="Spore Coat Polysaccharide Biosynthesis Protein SpsA, Chain A"/>
    <property type="match status" value="1"/>
</dbReference>
<dbReference type="InterPro" id="IPR029044">
    <property type="entry name" value="Nucleotide-diphossugar_trans"/>
</dbReference>
<dbReference type="PANTHER" id="PTHR45989:SF1">
    <property type="entry name" value="TRANSLATION INITIATION FACTOR EIF-2B SUBUNIT GAMMA"/>
    <property type="match status" value="1"/>
</dbReference>
<keyword evidence="3" id="KW-0963">Cytoplasm</keyword>
<protein>
    <recommendedName>
        <fullName evidence="6">Translation initiation factor eIF2B subunit gamma</fullName>
    </recommendedName>
    <alternativeName>
        <fullName evidence="7">eIF2B GDP-GTP exchange factor subunit gamma</fullName>
    </alternativeName>
</protein>
<dbReference type="EMBL" id="NAJN01000154">
    <property type="protein sequence ID" value="TKA78148.1"/>
    <property type="molecule type" value="Genomic_DNA"/>
</dbReference>
<evidence type="ECO:0000256" key="6">
    <source>
        <dbReference type="ARBA" id="ARBA00044196"/>
    </source>
</evidence>
<accession>A0A4U0XRB5</accession>
<comment type="subcellular location">
    <subcellularLocation>
        <location evidence="1">Cytoplasm</location>
        <location evidence="1">Cytosol</location>
    </subcellularLocation>
</comment>
<evidence type="ECO:0000256" key="8">
    <source>
        <dbReference type="ARBA" id="ARBA00046432"/>
    </source>
</evidence>
<dbReference type="STRING" id="331657.A0A4U0XRB5"/>
<sequence length="591" mass="63469">MPHATMPSPGFQALILCGPGVSLNTFTSNPKEFPKALLPIANRPMVWYPLEWCYRMGITNIKLVTPAESAPALEAALSQNPHLTSLPAPRPDVLAPPELTQTTGTGDIFRFPSVRAAITGDFVLIPCDLVCELDGSSLLETWLIHEAGLGGASGGLLDFGVTKFGMGGEKSGRRGGLAVWYPTKGSETGVKNEETDFIATTPLPAPIVTPPRGSLRSDIAKLVYAIPTDTLKDITDEHKSFHIRHRLLRKYGRVKMQTTHRDAHIYFFPYWVLDMLKANESFDSVSEDVLGWWAKAGWQEGLGDKLGLREVFEGTPSTPEGDIPDALVSSGVLEGEVDVGSMSSTWTSTAQSRPQRPSDVFASRVPSLITPTITVNDPLTIPPILAYVQQPSPSAPLIRRVDTAAALLVTSLHLAKLPSLDSVDSRTTASPFAHASKIAYPDGISRPSRVETADSLLAENVTVGAKANIKECVIGANCAIGISARLTRCLLMEGAVVGDGAQLTGCVLGRRCKVEGGEGGDGERTKLVDCEVQEGNVVPWGTEAKNEKFMVFEGLEDDAEMEDDGYAAEAVDDSLGVEEGIEDNIRVQMHV</sequence>
<reference evidence="10 11" key="1">
    <citation type="submission" date="2017-03" db="EMBL/GenBank/DDBJ databases">
        <title>Genomes of endolithic fungi from Antarctica.</title>
        <authorList>
            <person name="Coleine C."/>
            <person name="Masonjones S."/>
            <person name="Stajich J.E."/>
        </authorList>
    </citation>
    <scope>NUCLEOTIDE SEQUENCE [LARGE SCALE GENOMIC DNA]</scope>
    <source>
        <strain evidence="10 11">CCFEE 5187</strain>
    </source>
</reference>
<keyword evidence="11" id="KW-1185">Reference proteome</keyword>
<feature type="domain" description="Mannose-1-phosphate guanyltransferase C-terminal" evidence="9">
    <location>
        <begin position="456"/>
        <end position="515"/>
    </location>
</feature>
<comment type="subunit">
    <text evidence="8">Component of the translation initiation factor 2B (eIF2B) complex which is a heterodecamer of two sets of five different subunits: alpha, beta, gamma, delta and epsilon. Subunits alpha, beta and delta comprise a regulatory subcomplex and subunits epsilon and gamma comprise a catalytic subcomplex. Within the complex, the hexameric regulatory complex resides at the center, with the two heterodimeric catalytic subcomplexes bound on opposite sides.</text>
</comment>
<evidence type="ECO:0000256" key="7">
    <source>
        <dbReference type="ARBA" id="ARBA00044229"/>
    </source>
</evidence>
<evidence type="ECO:0000256" key="5">
    <source>
        <dbReference type="ARBA" id="ARBA00022917"/>
    </source>
</evidence>
<dbReference type="GO" id="GO:0005851">
    <property type="term" value="C:eukaryotic translation initiation factor 2B complex"/>
    <property type="evidence" value="ECO:0007669"/>
    <property type="project" value="TreeGrafter"/>
</dbReference>
<dbReference type="SUPFAM" id="SSF53448">
    <property type="entry name" value="Nucleotide-diphospho-sugar transferases"/>
    <property type="match status" value="1"/>
</dbReference>
<dbReference type="GO" id="GO:0002183">
    <property type="term" value="P:cytoplasmic translational initiation"/>
    <property type="evidence" value="ECO:0007669"/>
    <property type="project" value="TreeGrafter"/>
</dbReference>
<evidence type="ECO:0000259" key="9">
    <source>
        <dbReference type="Pfam" id="PF25087"/>
    </source>
</evidence>
<dbReference type="Gene3D" id="2.160.10.10">
    <property type="entry name" value="Hexapeptide repeat proteins"/>
    <property type="match status" value="1"/>
</dbReference>
<keyword evidence="5" id="KW-0648">Protein biosynthesis</keyword>
<dbReference type="OrthoDB" id="10250549at2759"/>
<comment type="caution">
    <text evidence="10">The sequence shown here is derived from an EMBL/GenBank/DDBJ whole genome shotgun (WGS) entry which is preliminary data.</text>
</comment>
<keyword evidence="4" id="KW-0396">Initiation factor</keyword>